<dbReference type="EMBL" id="JAIFZO010000002">
    <property type="protein sequence ID" value="MCX4237251.1"/>
    <property type="molecule type" value="Genomic_DNA"/>
</dbReference>
<feature type="active site" description="Charge relay system" evidence="5">
    <location>
        <position position="431"/>
    </location>
</feature>
<dbReference type="InterPro" id="IPR017297">
    <property type="entry name" value="Peptidase_S8A_DPH-A"/>
</dbReference>
<dbReference type="InterPro" id="IPR013783">
    <property type="entry name" value="Ig-like_fold"/>
</dbReference>
<dbReference type="PRINTS" id="PR00723">
    <property type="entry name" value="SUBTILISIN"/>
</dbReference>
<dbReference type="PANTHER" id="PTHR43806">
    <property type="entry name" value="PEPTIDASE S8"/>
    <property type="match status" value="1"/>
</dbReference>
<dbReference type="PIRSF" id="PIRSF037854">
    <property type="entry name" value="Dihydropyridine_esterase"/>
    <property type="match status" value="1"/>
</dbReference>
<evidence type="ECO:0000256" key="6">
    <source>
        <dbReference type="RuleBase" id="RU003355"/>
    </source>
</evidence>
<dbReference type="InterPro" id="IPR000209">
    <property type="entry name" value="Peptidase_S8/S53_dom"/>
</dbReference>
<dbReference type="Gene3D" id="3.40.50.200">
    <property type="entry name" value="Peptidase S8/S53 domain"/>
    <property type="match status" value="1"/>
</dbReference>
<keyword evidence="4 5" id="KW-0720">Serine protease</keyword>
<proteinExistence type="inferred from homology"/>
<dbReference type="PROSITE" id="PS51892">
    <property type="entry name" value="SUBTILASE"/>
    <property type="match status" value="1"/>
</dbReference>
<feature type="active site" description="Charge relay system" evidence="5">
    <location>
        <position position="220"/>
    </location>
</feature>
<dbReference type="InterPro" id="IPR022398">
    <property type="entry name" value="Peptidase_S8_His-AS"/>
</dbReference>
<dbReference type="SUPFAM" id="SSF52743">
    <property type="entry name" value="Subtilisin-like"/>
    <property type="match status" value="1"/>
</dbReference>
<reference evidence="8" key="1">
    <citation type="journal article" date="2022" name="bioRxiv">
        <title>Discovery and biosynthetic assessment of Streptomyces ortus sp nov. isolated from a deep-sea sponge.</title>
        <authorList>
            <person name="Williams S.E."/>
        </authorList>
    </citation>
    <scope>NUCLEOTIDE SEQUENCE</scope>
    <source>
        <strain evidence="8">A15ISP2-DRY2</strain>
    </source>
</reference>
<dbReference type="InterPro" id="IPR036852">
    <property type="entry name" value="Peptidase_S8/S53_dom_sf"/>
</dbReference>
<accession>A0ABT3VBQ4</accession>
<evidence type="ECO:0000313" key="9">
    <source>
        <dbReference type="Proteomes" id="UP001165590"/>
    </source>
</evidence>
<evidence type="ECO:0000256" key="5">
    <source>
        <dbReference type="PROSITE-ProRule" id="PRU01240"/>
    </source>
</evidence>
<dbReference type="Proteomes" id="UP001165590">
    <property type="component" value="Unassembled WGS sequence"/>
</dbReference>
<organism evidence="8 9">
    <name type="scientific">Streptomyces ortus</name>
    <dbReference type="NCBI Taxonomy" id="2867268"/>
    <lineage>
        <taxon>Bacteria</taxon>
        <taxon>Bacillati</taxon>
        <taxon>Actinomycetota</taxon>
        <taxon>Actinomycetes</taxon>
        <taxon>Kitasatosporales</taxon>
        <taxon>Streptomycetaceae</taxon>
        <taxon>Streptomyces</taxon>
    </lineage>
</organism>
<dbReference type="Pfam" id="PF00082">
    <property type="entry name" value="Peptidase_S8"/>
    <property type="match status" value="1"/>
</dbReference>
<dbReference type="InterPro" id="IPR050131">
    <property type="entry name" value="Peptidase_S8_subtilisin-like"/>
</dbReference>
<dbReference type="InterPro" id="IPR023827">
    <property type="entry name" value="Peptidase_S8_Asp-AS"/>
</dbReference>
<evidence type="ECO:0000256" key="4">
    <source>
        <dbReference type="ARBA" id="ARBA00022825"/>
    </source>
</evidence>
<evidence type="ECO:0000259" key="7">
    <source>
        <dbReference type="Pfam" id="PF00082"/>
    </source>
</evidence>
<dbReference type="PROSITE" id="PS00136">
    <property type="entry name" value="SUBTILASE_ASP"/>
    <property type="match status" value="1"/>
</dbReference>
<name>A0ABT3VBQ4_9ACTN</name>
<dbReference type="CDD" id="cd07487">
    <property type="entry name" value="Peptidases_S8_1"/>
    <property type="match status" value="1"/>
</dbReference>
<feature type="domain" description="Peptidase S8/S53" evidence="7">
    <location>
        <begin position="211"/>
        <end position="477"/>
    </location>
</feature>
<sequence>MALGAGLLVTGTDDASAAGTESLAAGPAGQAGAPARTVTLVTGDKVVLDTKGKVTGVTAAEGRKGMAFTIRQDAQHAYVVPHDAEALIVDGTVDRRLFDVTRLVSSHYDDARRPDLPLIVTYDKGRPVPASTFRNSGATVRRELPSINGDAVRARKSEGSALWKTLTGGAGGTRTSEKVKKIWLDDKVEASLDRSVPQIGAPTAWAAGYDGKGVKVAVLDTGVDATHPDLKDRIDAAKNFSAATDTVDRAGHGTHVASTIAGSGAASPAASGTKYQGVAPGARLLVGKVLDDEGTGDNSSVIAGMQWAVEQGAEVVNMSLGGDDSEGIDPVEQAVNDLSATSGALFVIAAGNDGPKEGTVGSPGSAAAALTVGAVDRQDAIADFSSRGPTADGFLKPDITAPGVGIVAAKAAEGFMGDPAADGYVSLSGTSMATPHVAGAAAVLAQEHPDWNGSRIRAALTASAKPAAGTSAYTQGTGRVDVAEAITQQLTSSPTALGFGTQTYPHTDDQPVTKEVTYRNAGTEPLTFDLATEAYGNDGKPAAEGMFTVSPQRLTVPAGGEATATVTADTRVGTAEGTFGGSVTATAVGAGADGTTARTSIGVNREVESYDLTIKHLDLKGQAAGLGSTDIYGVDNKIWTTVSDKNDGEVTVRLPKGRYSLQGVIPAGGDVDSGAVLLHPKFALTKDTGLVMDARETKPVRITVPDSAAKPAGAMATFYIDINNRSYTTIYEVAGFQDLRVGHLGAALPATEGLAMYYGLWQHGTDVYRPAWNRTGDLSGFTQNITRSQLSKVDVVVGAPAEGKTSHISTSPLTPNGFYNMFAIEGGLPRTGTDYVLPNNVEWFSQVSQYGAPDADGEPTWEGTQAGAPRTYAAGKDYTERFNVGVFGPSLPSGPLSPVSDRPGAVREGDTFSAYLPLFSDGDGNLGRSVHTKAESSLHADGKKIFATDEPLDGTSHTLPAGRHTYKLAVDVSRSPAQSAVSTRVAATWTFASEHVSGGTAERLPLTVVRFTPDLSTASTVKAGTALKVPFTLQGAATKVSTLRELAFDVSYDDGRTWTRTLPVKGTHLKLRSPATPGPVSLRATLTDADGNTLVQTVDRAYRTVK</sequence>
<dbReference type="PROSITE" id="PS00138">
    <property type="entry name" value="SUBTILASE_SER"/>
    <property type="match status" value="1"/>
</dbReference>
<dbReference type="PANTHER" id="PTHR43806:SF65">
    <property type="entry name" value="SERINE PROTEASE APRX"/>
    <property type="match status" value="1"/>
</dbReference>
<dbReference type="InterPro" id="IPR015500">
    <property type="entry name" value="Peptidase_S8_subtilisin-rel"/>
</dbReference>
<feature type="active site" description="Charge relay system" evidence="5">
    <location>
        <position position="252"/>
    </location>
</feature>
<evidence type="ECO:0000256" key="2">
    <source>
        <dbReference type="ARBA" id="ARBA00022670"/>
    </source>
</evidence>
<keyword evidence="9" id="KW-1185">Reference proteome</keyword>
<evidence type="ECO:0000313" key="8">
    <source>
        <dbReference type="EMBL" id="MCX4237251.1"/>
    </source>
</evidence>
<dbReference type="RefSeq" id="WP_267029677.1">
    <property type="nucleotide sequence ID" value="NZ_JAIFZO010000002.1"/>
</dbReference>
<dbReference type="Gene3D" id="2.60.40.10">
    <property type="entry name" value="Immunoglobulins"/>
    <property type="match status" value="1"/>
</dbReference>
<comment type="similarity">
    <text evidence="1 5 6">Belongs to the peptidase S8 family.</text>
</comment>
<evidence type="ECO:0000256" key="1">
    <source>
        <dbReference type="ARBA" id="ARBA00011073"/>
    </source>
</evidence>
<keyword evidence="3 5" id="KW-0378">Hydrolase</keyword>
<gene>
    <name evidence="8" type="ORF">K3769_31680</name>
</gene>
<keyword evidence="2 5" id="KW-0645">Protease</keyword>
<dbReference type="InterPro" id="IPR023828">
    <property type="entry name" value="Peptidase_S8_Ser-AS"/>
</dbReference>
<evidence type="ECO:0000256" key="3">
    <source>
        <dbReference type="ARBA" id="ARBA00022801"/>
    </source>
</evidence>
<protein>
    <submittedName>
        <fullName evidence="8">S8 family serine peptidase</fullName>
    </submittedName>
</protein>
<dbReference type="PROSITE" id="PS00137">
    <property type="entry name" value="SUBTILASE_HIS"/>
    <property type="match status" value="1"/>
</dbReference>
<comment type="caution">
    <text evidence="8">The sequence shown here is derived from an EMBL/GenBank/DDBJ whole genome shotgun (WGS) entry which is preliminary data.</text>
</comment>